<accession>A0A167BBP5</accession>
<evidence type="ECO:0000256" key="3">
    <source>
        <dbReference type="ARBA" id="ARBA00022801"/>
    </source>
</evidence>
<feature type="binding site" evidence="4">
    <location>
        <position position="7"/>
    </location>
    <ligand>
        <name>a divalent metal cation</name>
        <dbReference type="ChEBI" id="CHEBI:60240"/>
        <label>1</label>
    </ligand>
</feature>
<dbReference type="GO" id="GO:0016788">
    <property type="term" value="F:hydrolase activity, acting on ester bonds"/>
    <property type="evidence" value="ECO:0007669"/>
    <property type="project" value="InterPro"/>
</dbReference>
<dbReference type="PROSITE" id="PS01137">
    <property type="entry name" value="TATD_1"/>
    <property type="match status" value="1"/>
</dbReference>
<keyword evidence="2 4" id="KW-0479">Metal-binding</keyword>
<feature type="binding site" evidence="4">
    <location>
        <position position="9"/>
    </location>
    <ligand>
        <name>a divalent metal cation</name>
        <dbReference type="ChEBI" id="CHEBI:60240"/>
        <label>1</label>
    </ligand>
</feature>
<dbReference type="RefSeq" id="WP_063377606.1">
    <property type="nucleotide sequence ID" value="NZ_AUXT01000171.1"/>
</dbReference>
<dbReference type="EMBL" id="AUXT01000171">
    <property type="protein sequence ID" value="KZN46348.1"/>
    <property type="molecule type" value="Genomic_DNA"/>
</dbReference>
<comment type="similarity">
    <text evidence="1">Belongs to the metallo-dependent hydrolases superfamily. TatD-type hydrolase family.</text>
</comment>
<keyword evidence="3" id="KW-0378">Hydrolase</keyword>
<proteinExistence type="inferred from homology"/>
<dbReference type="Pfam" id="PF01026">
    <property type="entry name" value="TatD_DNase"/>
    <property type="match status" value="1"/>
</dbReference>
<dbReference type="OrthoDB" id="9810005at2"/>
<evidence type="ECO:0000256" key="4">
    <source>
        <dbReference type="PIRSR" id="PIRSR005902-1"/>
    </source>
</evidence>
<evidence type="ECO:0000313" key="5">
    <source>
        <dbReference type="EMBL" id="KZN46348.1"/>
    </source>
</evidence>
<dbReference type="PATRIC" id="fig|1365253.3.peg.3051"/>
<dbReference type="PANTHER" id="PTHR46124">
    <property type="entry name" value="D-AMINOACYL-TRNA DEACYLASE"/>
    <property type="match status" value="1"/>
</dbReference>
<evidence type="ECO:0000256" key="1">
    <source>
        <dbReference type="ARBA" id="ARBA00009275"/>
    </source>
</evidence>
<dbReference type="InterPro" id="IPR001130">
    <property type="entry name" value="TatD-like"/>
</dbReference>
<dbReference type="AlphaFoldDB" id="A0A167BBP5"/>
<dbReference type="PIRSF" id="PIRSF005902">
    <property type="entry name" value="DNase_TatD"/>
    <property type="match status" value="1"/>
</dbReference>
<name>A0A167BBP5_9GAMM</name>
<evidence type="ECO:0000313" key="6">
    <source>
        <dbReference type="Proteomes" id="UP000076587"/>
    </source>
</evidence>
<gene>
    <name evidence="5" type="ORF">N482_12650</name>
</gene>
<dbReference type="Gene3D" id="3.20.20.140">
    <property type="entry name" value="Metal-dependent hydrolases"/>
    <property type="match status" value="1"/>
</dbReference>
<dbReference type="GO" id="GO:0005829">
    <property type="term" value="C:cytosol"/>
    <property type="evidence" value="ECO:0007669"/>
    <property type="project" value="TreeGrafter"/>
</dbReference>
<organism evidence="5 6">
    <name type="scientific">Pseudoalteromonas luteoviolacea NCIMB 1942</name>
    <dbReference type="NCBI Taxonomy" id="1365253"/>
    <lineage>
        <taxon>Bacteria</taxon>
        <taxon>Pseudomonadati</taxon>
        <taxon>Pseudomonadota</taxon>
        <taxon>Gammaproteobacteria</taxon>
        <taxon>Alteromonadales</taxon>
        <taxon>Pseudoalteromonadaceae</taxon>
        <taxon>Pseudoalteromonas</taxon>
    </lineage>
</organism>
<dbReference type="InterPro" id="IPR018228">
    <property type="entry name" value="DNase_TatD-rel_CS"/>
</dbReference>
<evidence type="ECO:0000256" key="2">
    <source>
        <dbReference type="ARBA" id="ARBA00022723"/>
    </source>
</evidence>
<evidence type="ECO:0008006" key="7">
    <source>
        <dbReference type="Google" id="ProtNLM"/>
    </source>
</evidence>
<reference evidence="5 6" key="1">
    <citation type="submission" date="2013-07" db="EMBL/GenBank/DDBJ databases">
        <title>Comparative Genomic and Metabolomic Analysis of Twelve Strains of Pseudoalteromonas luteoviolacea.</title>
        <authorList>
            <person name="Vynne N.G."/>
            <person name="Mansson M."/>
            <person name="Gram L."/>
        </authorList>
    </citation>
    <scope>NUCLEOTIDE SEQUENCE [LARGE SCALE GENOMIC DNA]</scope>
    <source>
        <strain evidence="5 6">NCIMB 1942</strain>
    </source>
</reference>
<dbReference type="FunFam" id="3.20.20.140:FF:000005">
    <property type="entry name" value="TatD family hydrolase"/>
    <property type="match status" value="1"/>
</dbReference>
<sequence length="254" mass="28443">MHFIDTHCHLDFEELDDELDLHIRDAASLGITKFVVPGITLAQSKSLLDFKLRYKQCHIAFGLHPYFLAPESGNEMDELCQLAQCHRDKLSAIGECGIDAKCNHLELQQALFTQHIQLANTLALPLIVHHRQSHHLIAQAFKAVKPQYGGVIHAFSGSVQQAKYYADMGFKLGMGGTITYPRAQKTHAVIKALPLTCFVLETDAPSMPLNGFQGQPNLPKRLFDVFEHFCSLRDESKQEIAHQLYSSSCALFSI</sequence>
<dbReference type="InterPro" id="IPR032466">
    <property type="entry name" value="Metal_Hydrolase"/>
</dbReference>
<dbReference type="GO" id="GO:0046872">
    <property type="term" value="F:metal ion binding"/>
    <property type="evidence" value="ECO:0007669"/>
    <property type="project" value="UniProtKB-KW"/>
</dbReference>
<feature type="binding site" evidence="4">
    <location>
        <position position="203"/>
    </location>
    <ligand>
        <name>a divalent metal cation</name>
        <dbReference type="ChEBI" id="CHEBI:60240"/>
        <label>1</label>
    </ligand>
</feature>
<dbReference type="PANTHER" id="PTHR46124:SF3">
    <property type="entry name" value="HYDROLASE"/>
    <property type="match status" value="1"/>
</dbReference>
<dbReference type="CDD" id="cd01310">
    <property type="entry name" value="TatD_DNAse"/>
    <property type="match status" value="1"/>
</dbReference>
<protein>
    <recommendedName>
        <fullName evidence="7">Hydrolase</fullName>
    </recommendedName>
</protein>
<feature type="binding site" evidence="4">
    <location>
        <position position="129"/>
    </location>
    <ligand>
        <name>a divalent metal cation</name>
        <dbReference type="ChEBI" id="CHEBI:60240"/>
        <label>2</label>
    </ligand>
</feature>
<dbReference type="Proteomes" id="UP000076587">
    <property type="component" value="Unassembled WGS sequence"/>
</dbReference>
<dbReference type="SUPFAM" id="SSF51556">
    <property type="entry name" value="Metallo-dependent hydrolases"/>
    <property type="match status" value="1"/>
</dbReference>
<feature type="binding site" evidence="4">
    <location>
        <position position="95"/>
    </location>
    <ligand>
        <name>a divalent metal cation</name>
        <dbReference type="ChEBI" id="CHEBI:60240"/>
        <label>1</label>
    </ligand>
</feature>
<feature type="binding site" evidence="4">
    <location>
        <position position="153"/>
    </location>
    <ligand>
        <name>a divalent metal cation</name>
        <dbReference type="ChEBI" id="CHEBI:60240"/>
        <label>2</label>
    </ligand>
</feature>
<comment type="caution">
    <text evidence="5">The sequence shown here is derived from an EMBL/GenBank/DDBJ whole genome shotgun (WGS) entry which is preliminary data.</text>
</comment>